<gene>
    <name evidence="1" type="ORF">HELGO_WM58539</name>
</gene>
<feature type="non-terminal residue" evidence="1">
    <location>
        <position position="1"/>
    </location>
</feature>
<reference evidence="1" key="1">
    <citation type="submission" date="2020-01" db="EMBL/GenBank/DDBJ databases">
        <authorList>
            <person name="Meier V. D."/>
            <person name="Meier V D."/>
        </authorList>
    </citation>
    <scope>NUCLEOTIDE SEQUENCE</scope>
    <source>
        <strain evidence="1">HLG_WM_MAG_03</strain>
    </source>
</reference>
<proteinExistence type="predicted"/>
<dbReference type="AlphaFoldDB" id="A0A6S6U8L3"/>
<sequence length="24" mass="2573">SEVLSPPMCKYPVGDGAKRVVVIK</sequence>
<dbReference type="EMBL" id="CACVAR010000362">
    <property type="protein sequence ID" value="CAA6823936.1"/>
    <property type="molecule type" value="Genomic_DNA"/>
</dbReference>
<name>A0A6S6U8L3_9BACT</name>
<protein>
    <submittedName>
        <fullName evidence="1">Uncharacterized protein</fullName>
    </submittedName>
</protein>
<organism evidence="1">
    <name type="scientific">uncultured Sulfurovum sp</name>
    <dbReference type="NCBI Taxonomy" id="269237"/>
    <lineage>
        <taxon>Bacteria</taxon>
        <taxon>Pseudomonadati</taxon>
        <taxon>Campylobacterota</taxon>
        <taxon>Epsilonproteobacteria</taxon>
        <taxon>Campylobacterales</taxon>
        <taxon>Sulfurovaceae</taxon>
        <taxon>Sulfurovum</taxon>
        <taxon>environmental samples</taxon>
    </lineage>
</organism>
<accession>A0A6S6U8L3</accession>
<evidence type="ECO:0000313" key="1">
    <source>
        <dbReference type="EMBL" id="CAA6823936.1"/>
    </source>
</evidence>